<dbReference type="EMBL" id="LYOZ01000003">
    <property type="protein sequence ID" value="OCH98896.1"/>
    <property type="molecule type" value="Genomic_DNA"/>
</dbReference>
<dbReference type="OrthoDB" id="5654301at2"/>
<feature type="compositionally biased region" description="Polar residues" evidence="2">
    <location>
        <begin position="298"/>
        <end position="310"/>
    </location>
</feature>
<dbReference type="STRING" id="455.Ljam_1348"/>
<evidence type="ECO:0000256" key="1">
    <source>
        <dbReference type="SAM" id="Coils"/>
    </source>
</evidence>
<evidence type="ECO:0000313" key="5">
    <source>
        <dbReference type="Proteomes" id="UP000054715"/>
    </source>
</evidence>
<evidence type="ECO:0000313" key="3">
    <source>
        <dbReference type="EMBL" id="KTD07153.1"/>
    </source>
</evidence>
<reference evidence="3 5" key="1">
    <citation type="submission" date="2015-11" db="EMBL/GenBank/DDBJ databases">
        <title>Genomic analysis of 38 Legionella species identifies large and diverse effector repertoires.</title>
        <authorList>
            <person name="Burstein D."/>
            <person name="Amaro F."/>
            <person name="Zusman T."/>
            <person name="Lifshitz Z."/>
            <person name="Cohen O."/>
            <person name="Gilbert J.A."/>
            <person name="Pupko T."/>
            <person name="Shuman H.A."/>
            <person name="Segal G."/>
        </authorList>
    </citation>
    <scope>NUCLEOTIDE SEQUENCE [LARGE SCALE GENOMIC DNA]</scope>
    <source>
        <strain evidence="3 5">JA-26-G1-E2</strain>
    </source>
</reference>
<reference evidence="4 6" key="2">
    <citation type="submission" date="2016-05" db="EMBL/GenBank/DDBJ databases">
        <authorList>
            <person name="Prochazka B."/>
            <person name="Indra A."/>
            <person name="Hasenberger P."/>
            <person name="Blaschitz M."/>
            <person name="Wagner L."/>
            <person name="Wewalka G."/>
            <person name="Sorschag S."/>
            <person name="Schmid D."/>
            <person name="Ruppitsch W."/>
        </authorList>
    </citation>
    <scope>NUCLEOTIDE SEQUENCE [LARGE SCALE GENOMIC DNA]</scope>
    <source>
        <strain evidence="4 6">974010_12</strain>
    </source>
</reference>
<sequence length="310" mass="35525">MSRLQTIVYSIAQVIVEYGELQKVKTEPLKTLLKKSHLDFIEALQTIINDATKVYEDRLSLLNYLLFEIKLLKPLVEQPTLGLEESELIKQELQSFILTIYKLIKTSKSEKISVNYDNEKVEIPGFIRGFTEGYYPCASGQIIKEKFVKPLLLQDHEESTVKRFVENLVTAHQREITIPNENISLKEELVRLTQKIEELERNNSILGSENKQLGKEKEQLFLEKEQLITEKKESWEAQQALLAQVSDLESEMTALRKEMAVLRVKGMTKPTNVRPYPFFGVVPTGLATLLPSTDERNSSPTFGFSSLTDE</sequence>
<dbReference type="PATRIC" id="fig|455.5.peg.1422"/>
<dbReference type="Proteomes" id="UP000054715">
    <property type="component" value="Unassembled WGS sequence"/>
</dbReference>
<dbReference type="AlphaFoldDB" id="A0A0W0UH08"/>
<evidence type="ECO:0000256" key="2">
    <source>
        <dbReference type="SAM" id="MobiDB-lite"/>
    </source>
</evidence>
<comment type="caution">
    <text evidence="3">The sequence shown here is derived from an EMBL/GenBank/DDBJ whole genome shotgun (WGS) entry which is preliminary data.</text>
</comment>
<evidence type="ECO:0000313" key="4">
    <source>
        <dbReference type="EMBL" id="OCH98896.1"/>
    </source>
</evidence>
<dbReference type="Proteomes" id="UP000093336">
    <property type="component" value="Unassembled WGS sequence"/>
</dbReference>
<keyword evidence="6" id="KW-1185">Reference proteome</keyword>
<feature type="coiled-coil region" evidence="1">
    <location>
        <begin position="182"/>
        <end position="265"/>
    </location>
</feature>
<organism evidence="3 5">
    <name type="scientific">Legionella jamestowniensis</name>
    <dbReference type="NCBI Taxonomy" id="455"/>
    <lineage>
        <taxon>Bacteria</taxon>
        <taxon>Pseudomonadati</taxon>
        <taxon>Pseudomonadota</taxon>
        <taxon>Gammaproteobacteria</taxon>
        <taxon>Legionellales</taxon>
        <taxon>Legionellaceae</taxon>
        <taxon>Legionella</taxon>
    </lineage>
</organism>
<gene>
    <name evidence="4" type="ORF">A8135_09035</name>
    <name evidence="3" type="ORF">Ljam_1348</name>
</gene>
<dbReference type="RefSeq" id="WP_058449364.1">
    <property type="nucleotide sequence ID" value="NZ_CAAAJF010000007.1"/>
</dbReference>
<accession>A0A0W0UH08</accession>
<name>A0A0W0UH08_9GAMM</name>
<evidence type="ECO:0000313" key="6">
    <source>
        <dbReference type="Proteomes" id="UP000093336"/>
    </source>
</evidence>
<dbReference type="EMBL" id="LNYG01000013">
    <property type="protein sequence ID" value="KTD07153.1"/>
    <property type="molecule type" value="Genomic_DNA"/>
</dbReference>
<keyword evidence="1" id="KW-0175">Coiled coil</keyword>
<protein>
    <submittedName>
        <fullName evidence="3">Uncharacterized protein</fullName>
    </submittedName>
</protein>
<feature type="region of interest" description="Disordered" evidence="2">
    <location>
        <begin position="291"/>
        <end position="310"/>
    </location>
</feature>
<proteinExistence type="predicted"/>